<evidence type="ECO:0000259" key="2">
    <source>
        <dbReference type="Pfam" id="PF01048"/>
    </source>
</evidence>
<dbReference type="GO" id="GO:0003824">
    <property type="term" value="F:catalytic activity"/>
    <property type="evidence" value="ECO:0007669"/>
    <property type="project" value="InterPro"/>
</dbReference>
<reference evidence="4" key="3">
    <citation type="submission" date="2025-08" db="UniProtKB">
        <authorList>
            <consortium name="RefSeq"/>
        </authorList>
    </citation>
    <scope>IDENTIFICATION</scope>
    <source>
        <strain evidence="4">CBS 342.82</strain>
    </source>
</reference>
<dbReference type="SUPFAM" id="SSF48452">
    <property type="entry name" value="TPR-like"/>
    <property type="match status" value="1"/>
</dbReference>
<feature type="domain" description="Nucleoside phosphorylase" evidence="2">
    <location>
        <begin position="15"/>
        <end position="305"/>
    </location>
</feature>
<dbReference type="OrthoDB" id="20872at2759"/>
<evidence type="ECO:0000313" key="4">
    <source>
        <dbReference type="RefSeq" id="XP_033455391.1"/>
    </source>
</evidence>
<evidence type="ECO:0000259" key="1">
    <source>
        <dbReference type="Pfam" id="PF00931"/>
    </source>
</evidence>
<gene>
    <name evidence="4" type="ORF">K489DRAFT_327768</name>
</gene>
<dbReference type="GO" id="GO:0009116">
    <property type="term" value="P:nucleoside metabolic process"/>
    <property type="evidence" value="ECO:0007669"/>
    <property type="project" value="InterPro"/>
</dbReference>
<dbReference type="RefSeq" id="XP_033455391.1">
    <property type="nucleotide sequence ID" value="XM_033602017.1"/>
</dbReference>
<dbReference type="Gene3D" id="1.25.40.10">
    <property type="entry name" value="Tetratricopeptide repeat domain"/>
    <property type="match status" value="2"/>
</dbReference>
<dbReference type="Pfam" id="PF13181">
    <property type="entry name" value="TPR_8"/>
    <property type="match status" value="1"/>
</dbReference>
<dbReference type="AlphaFoldDB" id="A0A6J3LR92"/>
<dbReference type="InterPro" id="IPR053137">
    <property type="entry name" value="NLR-like"/>
</dbReference>
<dbReference type="Gene3D" id="3.40.50.1580">
    <property type="entry name" value="Nucleoside phosphorylase domain"/>
    <property type="match status" value="1"/>
</dbReference>
<dbReference type="InterPro" id="IPR000845">
    <property type="entry name" value="Nucleoside_phosphorylase_d"/>
</dbReference>
<feature type="domain" description="NB-ARC" evidence="1">
    <location>
        <begin position="348"/>
        <end position="514"/>
    </location>
</feature>
<dbReference type="Pfam" id="PF01048">
    <property type="entry name" value="PNP_UDP_1"/>
    <property type="match status" value="1"/>
</dbReference>
<dbReference type="SUPFAM" id="SSF52540">
    <property type="entry name" value="P-loop containing nucleoside triphosphate hydrolases"/>
    <property type="match status" value="1"/>
</dbReference>
<dbReference type="InterPro" id="IPR027417">
    <property type="entry name" value="P-loop_NTPase"/>
</dbReference>
<dbReference type="InterPro" id="IPR019734">
    <property type="entry name" value="TPR_rpt"/>
</dbReference>
<sequence length="971" mass="108624">MPTPGVAFPRDTYNVGIICALATEKAAAVAILDKRHERLPPALGDVSDYTFGTIGAHRVVIACLPAGMKGKASAAVVAQDMMRSFSIRIGLMVGIAGGVWSEDVDVRLGDVIVSQPTGQHGGVVQFDFGKTEAGGSSRRTGTLNKPPRELLSALQGLQAEHLLRRPELEQHLAKMLSEYPAMEDEGFVRPGNDRDELFEADYDHESGKTCKNCDRSRVVQRDERLHHRPRVHYGNIASGDQVMKDGRTRDRIAQQEEVICFEMEAAGLMDSFPCLVIRGVCDYADSHKNKRWQPYAAATAAAYAREFLLWMPATEVAKIRPALEATDANSISVVYIPLPKNHQFIGRQRALETLHQKLFTARDCQKLAVVGLGGIGKTQVVLSFAYTVMEQQRDVSIFWVPAVSAETFERAMREIAKKLGIRTAADKNEEVKEVVKAYLSGPQAGKWLLIVDNADDMHVVEKLLPYLPYSADGSVIFTTRTTAVAQQLVGSNTIELVKLQPDEANQLLTHALNRKEFLQETSVVTDFFEELDYVPLAITQAAAYLNINTNLSIAEYLRLIRGTDDDKACLLSKEIRDHTRYEQSSNAIARTWIVSFEQIQERDSEAADLLRFIACIEWKDIPHSILPPIVPEARMLEAIGTLSSYAFVSKRTDGMAYEMHRLVHLACWIWLRENGKLHDTQLRVVAHLAAIFPTAENHRNRATWRAYTPHAARVRKQHEHDGCGVEAREASQLYYNVGCCLQVDGRIKEALQWLHHSCRFRAALAEDHPDRLESQWVLALAHIANGQTKEAIHMLEQVVTIEKTSLAEDHPDRLASQYALARAYEANGQTKEAIQIIEQVITIQKKTSLAEDHPSRLVSQLELALAYRANRQTKEGIQLLEQVVTIYKETSLAEEHPSRIVSQYELALAYGANGQTKEAIYLLEQIVTIQKTSLAEDHPDRLASQYALVMAYIENGQTKEGIQLLDHIVTI</sequence>
<dbReference type="SUPFAM" id="SSF53167">
    <property type="entry name" value="Purine and uridine phosphorylases"/>
    <property type="match status" value="1"/>
</dbReference>
<protein>
    <submittedName>
        <fullName evidence="4">Kinesin light chain</fullName>
    </submittedName>
</protein>
<reference evidence="4" key="2">
    <citation type="submission" date="2020-04" db="EMBL/GenBank/DDBJ databases">
        <authorList>
            <consortium name="NCBI Genome Project"/>
        </authorList>
    </citation>
    <scope>NUCLEOTIDE SEQUENCE</scope>
    <source>
        <strain evidence="4">CBS 342.82</strain>
    </source>
</reference>
<accession>A0A6J3LR92</accession>
<evidence type="ECO:0000313" key="3">
    <source>
        <dbReference type="Proteomes" id="UP000504637"/>
    </source>
</evidence>
<dbReference type="PANTHER" id="PTHR46082">
    <property type="entry name" value="ATP/GTP-BINDING PROTEIN-RELATED"/>
    <property type="match status" value="1"/>
</dbReference>
<dbReference type="GeneID" id="54359817"/>
<dbReference type="InterPro" id="IPR011990">
    <property type="entry name" value="TPR-like_helical_dom_sf"/>
</dbReference>
<dbReference type="Gene3D" id="3.40.50.300">
    <property type="entry name" value="P-loop containing nucleotide triphosphate hydrolases"/>
    <property type="match status" value="1"/>
</dbReference>
<dbReference type="PANTHER" id="PTHR46082:SF6">
    <property type="entry name" value="AAA+ ATPASE DOMAIN-CONTAINING PROTEIN-RELATED"/>
    <property type="match status" value="1"/>
</dbReference>
<name>A0A6J3LR92_9PEZI</name>
<organism evidence="4">
    <name type="scientific">Dissoconium aciculare CBS 342.82</name>
    <dbReference type="NCBI Taxonomy" id="1314786"/>
    <lineage>
        <taxon>Eukaryota</taxon>
        <taxon>Fungi</taxon>
        <taxon>Dikarya</taxon>
        <taxon>Ascomycota</taxon>
        <taxon>Pezizomycotina</taxon>
        <taxon>Dothideomycetes</taxon>
        <taxon>Dothideomycetidae</taxon>
        <taxon>Mycosphaerellales</taxon>
        <taxon>Dissoconiaceae</taxon>
        <taxon>Dissoconium</taxon>
    </lineage>
</organism>
<dbReference type="SMART" id="SM00028">
    <property type="entry name" value="TPR"/>
    <property type="match status" value="5"/>
</dbReference>
<keyword evidence="3" id="KW-1185">Reference proteome</keyword>
<dbReference type="GO" id="GO:0043531">
    <property type="term" value="F:ADP binding"/>
    <property type="evidence" value="ECO:0007669"/>
    <property type="project" value="InterPro"/>
</dbReference>
<reference evidence="4" key="1">
    <citation type="submission" date="2020-01" db="EMBL/GenBank/DDBJ databases">
        <authorList>
            <consortium name="DOE Joint Genome Institute"/>
            <person name="Haridas S."/>
            <person name="Albert R."/>
            <person name="Binder M."/>
            <person name="Bloem J."/>
            <person name="Labutti K."/>
            <person name="Salamov A."/>
            <person name="Andreopoulos B."/>
            <person name="Baker S.E."/>
            <person name="Barry K."/>
            <person name="Bills G."/>
            <person name="Bluhm B.H."/>
            <person name="Cannon C."/>
            <person name="Castanera R."/>
            <person name="Culley D.E."/>
            <person name="Daum C."/>
            <person name="Ezra D."/>
            <person name="Gonzalez J.B."/>
            <person name="Henrissat B."/>
            <person name="Kuo A."/>
            <person name="Liang C."/>
            <person name="Lipzen A."/>
            <person name="Lutzoni F."/>
            <person name="Magnuson J."/>
            <person name="Mondo S."/>
            <person name="Nolan M."/>
            <person name="Ohm R."/>
            <person name="Pangilinan J."/>
            <person name="Park H.-J."/>
            <person name="Ramirez L."/>
            <person name="Alfaro M."/>
            <person name="Sun H."/>
            <person name="Tritt A."/>
            <person name="Yoshinaga Y."/>
            <person name="Zwiers L.-H."/>
            <person name="Turgeon B.G."/>
            <person name="Goodwin S.B."/>
            <person name="Spatafora J.W."/>
            <person name="Crous P.W."/>
            <person name="Grigoriev I.V."/>
        </authorList>
    </citation>
    <scope>NUCLEOTIDE SEQUENCE</scope>
    <source>
        <strain evidence="4">CBS 342.82</strain>
    </source>
</reference>
<proteinExistence type="predicted"/>
<dbReference type="InterPro" id="IPR002182">
    <property type="entry name" value="NB-ARC"/>
</dbReference>
<dbReference type="InterPro" id="IPR035994">
    <property type="entry name" value="Nucleoside_phosphorylase_sf"/>
</dbReference>
<dbReference type="Pfam" id="PF00931">
    <property type="entry name" value="NB-ARC"/>
    <property type="match status" value="1"/>
</dbReference>
<dbReference type="Proteomes" id="UP000504637">
    <property type="component" value="Unplaced"/>
</dbReference>
<dbReference type="Pfam" id="PF13424">
    <property type="entry name" value="TPR_12"/>
    <property type="match status" value="2"/>
</dbReference>